<organism evidence="1 2">
    <name type="scientific">Telmatospirillum siberiense</name>
    <dbReference type="NCBI Taxonomy" id="382514"/>
    <lineage>
        <taxon>Bacteria</taxon>
        <taxon>Pseudomonadati</taxon>
        <taxon>Pseudomonadota</taxon>
        <taxon>Alphaproteobacteria</taxon>
        <taxon>Rhodospirillales</taxon>
        <taxon>Rhodospirillaceae</taxon>
        <taxon>Telmatospirillum</taxon>
    </lineage>
</organism>
<keyword evidence="2" id="KW-1185">Reference proteome</keyword>
<dbReference type="InterPro" id="IPR029045">
    <property type="entry name" value="ClpP/crotonase-like_dom_sf"/>
</dbReference>
<dbReference type="GO" id="GO:0006635">
    <property type="term" value="P:fatty acid beta-oxidation"/>
    <property type="evidence" value="ECO:0007669"/>
    <property type="project" value="TreeGrafter"/>
</dbReference>
<evidence type="ECO:0000313" key="1">
    <source>
        <dbReference type="EMBL" id="PKU22546.1"/>
    </source>
</evidence>
<dbReference type="PANTHER" id="PTHR11941:SF54">
    <property type="entry name" value="ENOYL-COA HYDRATASE, MITOCHONDRIAL"/>
    <property type="match status" value="1"/>
</dbReference>
<proteinExistence type="predicted"/>
<dbReference type="InterPro" id="IPR001753">
    <property type="entry name" value="Enoyl-CoA_hydra/iso"/>
</dbReference>
<dbReference type="SUPFAM" id="SSF52096">
    <property type="entry name" value="ClpP/crotonase"/>
    <property type="match status" value="1"/>
</dbReference>
<accession>A0A2N3PQ68</accession>
<dbReference type="RefSeq" id="WP_101252617.1">
    <property type="nucleotide sequence ID" value="NZ_PIUM01000030.1"/>
</dbReference>
<dbReference type="PANTHER" id="PTHR11941">
    <property type="entry name" value="ENOYL-COA HYDRATASE-RELATED"/>
    <property type="match status" value="1"/>
</dbReference>
<dbReference type="OrthoDB" id="9802362at2"/>
<dbReference type="Proteomes" id="UP000233293">
    <property type="component" value="Unassembled WGS sequence"/>
</dbReference>
<dbReference type="AlphaFoldDB" id="A0A2N3PQ68"/>
<evidence type="ECO:0000313" key="2">
    <source>
        <dbReference type="Proteomes" id="UP000233293"/>
    </source>
</evidence>
<dbReference type="EMBL" id="PIUM01000030">
    <property type="protein sequence ID" value="PKU22546.1"/>
    <property type="molecule type" value="Genomic_DNA"/>
</dbReference>
<dbReference type="GO" id="GO:0003824">
    <property type="term" value="F:catalytic activity"/>
    <property type="evidence" value="ECO:0007669"/>
    <property type="project" value="UniProtKB-ARBA"/>
</dbReference>
<dbReference type="CDD" id="cd06558">
    <property type="entry name" value="crotonase-like"/>
    <property type="match status" value="1"/>
</dbReference>
<dbReference type="Gene3D" id="3.90.226.10">
    <property type="entry name" value="2-enoyl-CoA Hydratase, Chain A, domain 1"/>
    <property type="match status" value="1"/>
</dbReference>
<sequence>MQNHARSQVINYQTALDQTSGQQDSGSWLTSISDLPELDVCYEAEEKILWQYMKPAGRPSFTLGLLRDLAAVLDAVEKSHLSSEHSPIQYMILASRLAGIYNLGGDLTRFQEMIKIGDREGLRHYAHSCIHVQHRRASRMNLPICTIALVQGDALGGGFEVALAHDVIIAEKSAKFGLPEILFNLFPGMGAYSFLSRRLDGARAERLMTSGQLYSAQDMYDMGIVDVLAEDGAGTLAVSRYIEQHRRASKSRMAIAKVRDMVSPVTLEEMMNITDLWVETALTLDPRDLRKMQHLVAAQERRVARTDIVEDETHRASA</sequence>
<reference evidence="2" key="1">
    <citation type="submission" date="2017-12" db="EMBL/GenBank/DDBJ databases">
        <title>Draft genome sequence of Telmatospirillum siberiense 26-4b1T, an acidotolerant peatland alphaproteobacterium potentially involved in sulfur cycling.</title>
        <authorList>
            <person name="Hausmann B."/>
            <person name="Pjevac P."/>
            <person name="Schreck K."/>
            <person name="Herbold C.W."/>
            <person name="Daims H."/>
            <person name="Wagner M."/>
            <person name="Pester M."/>
            <person name="Loy A."/>
        </authorList>
    </citation>
    <scope>NUCLEOTIDE SEQUENCE [LARGE SCALE GENOMIC DNA]</scope>
    <source>
        <strain evidence="2">26-4b1</strain>
    </source>
</reference>
<name>A0A2N3PQ68_9PROT</name>
<dbReference type="Gene3D" id="6.20.390.30">
    <property type="match status" value="1"/>
</dbReference>
<gene>
    <name evidence="1" type="ORF">CWS72_21055</name>
</gene>
<dbReference type="NCBIfam" id="NF006452">
    <property type="entry name" value="PRK08788.1"/>
    <property type="match status" value="1"/>
</dbReference>
<protein>
    <submittedName>
        <fullName evidence="1">Enoyl-CoA hydratase</fullName>
    </submittedName>
</protein>
<dbReference type="Pfam" id="PF00378">
    <property type="entry name" value="ECH_1"/>
    <property type="match status" value="1"/>
</dbReference>
<comment type="caution">
    <text evidence="1">The sequence shown here is derived from an EMBL/GenBank/DDBJ whole genome shotgun (WGS) entry which is preliminary data.</text>
</comment>